<organism evidence="2 3">
    <name type="scientific">Paeniroseomonas aquatica</name>
    <dbReference type="NCBI Taxonomy" id="373043"/>
    <lineage>
        <taxon>Bacteria</taxon>
        <taxon>Pseudomonadati</taxon>
        <taxon>Pseudomonadota</taxon>
        <taxon>Alphaproteobacteria</taxon>
        <taxon>Acetobacterales</taxon>
        <taxon>Acetobacteraceae</taxon>
        <taxon>Paeniroseomonas</taxon>
    </lineage>
</organism>
<accession>A0ABT8AGC6</accession>
<name>A0ABT8AGC6_9PROT</name>
<dbReference type="RefSeq" id="WP_290320779.1">
    <property type="nucleotide sequence ID" value="NZ_JAUFPN010000299.1"/>
</dbReference>
<keyword evidence="3" id="KW-1185">Reference proteome</keyword>
<reference evidence="3" key="1">
    <citation type="journal article" date="2019" name="Int. J. Syst. Evol. Microbiol.">
        <title>The Global Catalogue of Microorganisms (GCM) 10K type strain sequencing project: providing services to taxonomists for standard genome sequencing and annotation.</title>
        <authorList>
            <consortium name="The Broad Institute Genomics Platform"/>
            <consortium name="The Broad Institute Genome Sequencing Center for Infectious Disease"/>
            <person name="Wu L."/>
            <person name="Ma J."/>
        </authorList>
    </citation>
    <scope>NUCLEOTIDE SEQUENCE [LARGE SCALE GENOMIC DNA]</scope>
    <source>
        <strain evidence="3">CECT 7131</strain>
    </source>
</reference>
<evidence type="ECO:0008006" key="4">
    <source>
        <dbReference type="Google" id="ProtNLM"/>
    </source>
</evidence>
<feature type="transmembrane region" description="Helical" evidence="1">
    <location>
        <begin position="31"/>
        <end position="52"/>
    </location>
</feature>
<evidence type="ECO:0000313" key="2">
    <source>
        <dbReference type="EMBL" id="MDN3568670.1"/>
    </source>
</evidence>
<evidence type="ECO:0000313" key="3">
    <source>
        <dbReference type="Proteomes" id="UP001529369"/>
    </source>
</evidence>
<protein>
    <recommendedName>
        <fullName evidence="4">NADH-quinone oxidoreductase subunit N</fullName>
    </recommendedName>
</protein>
<gene>
    <name evidence="2" type="ORF">QWZ14_30210</name>
</gene>
<evidence type="ECO:0000256" key="1">
    <source>
        <dbReference type="SAM" id="Phobius"/>
    </source>
</evidence>
<keyword evidence="1" id="KW-1133">Transmembrane helix</keyword>
<dbReference type="EMBL" id="JAUFPN010000299">
    <property type="protein sequence ID" value="MDN3568670.1"/>
    <property type="molecule type" value="Genomic_DNA"/>
</dbReference>
<feature type="transmembrane region" description="Helical" evidence="1">
    <location>
        <begin position="6"/>
        <end position="24"/>
    </location>
</feature>
<dbReference type="Proteomes" id="UP001529369">
    <property type="component" value="Unassembled WGS sequence"/>
</dbReference>
<keyword evidence="1" id="KW-0812">Transmembrane</keyword>
<proteinExistence type="predicted"/>
<sequence length="53" mass="5678">MAALISELIVMVLAVTLMAMVALGPKRHTKLAAVLMSLALMAASLSVAHQWFR</sequence>
<comment type="caution">
    <text evidence="2">The sequence shown here is derived from an EMBL/GenBank/DDBJ whole genome shotgun (WGS) entry which is preliminary data.</text>
</comment>
<keyword evidence="1" id="KW-0472">Membrane</keyword>